<name>A0ABQ2ICI9_9MICO</name>
<feature type="region of interest" description="Disordered" evidence="1">
    <location>
        <begin position="31"/>
        <end position="53"/>
    </location>
</feature>
<dbReference type="EMBL" id="BMNZ01000008">
    <property type="protein sequence ID" value="GGN07033.1"/>
    <property type="molecule type" value="Genomic_DNA"/>
</dbReference>
<evidence type="ECO:0000313" key="3">
    <source>
        <dbReference type="Proteomes" id="UP000623461"/>
    </source>
</evidence>
<protein>
    <submittedName>
        <fullName evidence="2">Uncharacterized protein</fullName>
    </submittedName>
</protein>
<reference evidence="3" key="1">
    <citation type="journal article" date="2019" name="Int. J. Syst. Evol. Microbiol.">
        <title>The Global Catalogue of Microorganisms (GCM) 10K type strain sequencing project: providing services to taxonomists for standard genome sequencing and annotation.</title>
        <authorList>
            <consortium name="The Broad Institute Genomics Platform"/>
            <consortium name="The Broad Institute Genome Sequencing Center for Infectious Disease"/>
            <person name="Wu L."/>
            <person name="Ma J."/>
        </authorList>
    </citation>
    <scope>NUCLEOTIDE SEQUENCE [LARGE SCALE GENOMIC DNA]</scope>
    <source>
        <strain evidence="3">JCM 1365</strain>
    </source>
</reference>
<organism evidence="2 3">
    <name type="scientific">Terrabacter tumescens</name>
    <dbReference type="NCBI Taxonomy" id="60443"/>
    <lineage>
        <taxon>Bacteria</taxon>
        <taxon>Bacillati</taxon>
        <taxon>Actinomycetota</taxon>
        <taxon>Actinomycetes</taxon>
        <taxon>Micrococcales</taxon>
        <taxon>Intrasporangiaceae</taxon>
        <taxon>Terrabacter</taxon>
    </lineage>
</organism>
<gene>
    <name evidence="2" type="ORF">GCM10009721_38390</name>
</gene>
<sequence>MGLLTDLDVAIAVADHTAALALGYFESGVASTPKSDVSPVAVEGEGSHERCPV</sequence>
<proteinExistence type="predicted"/>
<dbReference type="Proteomes" id="UP000623461">
    <property type="component" value="Unassembled WGS sequence"/>
</dbReference>
<evidence type="ECO:0000256" key="1">
    <source>
        <dbReference type="SAM" id="MobiDB-lite"/>
    </source>
</evidence>
<comment type="caution">
    <text evidence="2">The sequence shown here is derived from an EMBL/GenBank/DDBJ whole genome shotgun (WGS) entry which is preliminary data.</text>
</comment>
<evidence type="ECO:0000313" key="2">
    <source>
        <dbReference type="EMBL" id="GGN07033.1"/>
    </source>
</evidence>
<keyword evidence="3" id="KW-1185">Reference proteome</keyword>
<accession>A0ABQ2ICI9</accession>